<gene>
    <name evidence="1" type="ORF">SMN809_LOCUS45727</name>
</gene>
<accession>A0A8S3AY77</accession>
<protein>
    <submittedName>
        <fullName evidence="1">Uncharacterized protein</fullName>
    </submittedName>
</protein>
<feature type="non-terminal residue" evidence="1">
    <location>
        <position position="1"/>
    </location>
</feature>
<reference evidence="1" key="1">
    <citation type="submission" date="2021-02" db="EMBL/GenBank/DDBJ databases">
        <authorList>
            <person name="Nowell W R."/>
        </authorList>
    </citation>
    <scope>NUCLEOTIDE SEQUENCE</scope>
</reference>
<comment type="caution">
    <text evidence="1">The sequence shown here is derived from an EMBL/GenBank/DDBJ whole genome shotgun (WGS) entry which is preliminary data.</text>
</comment>
<dbReference type="EMBL" id="CAJOBI010140520">
    <property type="protein sequence ID" value="CAF4765730.1"/>
    <property type="molecule type" value="Genomic_DNA"/>
</dbReference>
<evidence type="ECO:0000313" key="2">
    <source>
        <dbReference type="Proteomes" id="UP000676336"/>
    </source>
</evidence>
<organism evidence="1 2">
    <name type="scientific">Rotaria magnacalcarata</name>
    <dbReference type="NCBI Taxonomy" id="392030"/>
    <lineage>
        <taxon>Eukaryota</taxon>
        <taxon>Metazoa</taxon>
        <taxon>Spiralia</taxon>
        <taxon>Gnathifera</taxon>
        <taxon>Rotifera</taxon>
        <taxon>Eurotatoria</taxon>
        <taxon>Bdelloidea</taxon>
        <taxon>Philodinida</taxon>
        <taxon>Philodinidae</taxon>
        <taxon>Rotaria</taxon>
    </lineage>
</organism>
<proteinExistence type="predicted"/>
<evidence type="ECO:0000313" key="1">
    <source>
        <dbReference type="EMBL" id="CAF4765730.1"/>
    </source>
</evidence>
<dbReference type="AlphaFoldDB" id="A0A8S3AY77"/>
<dbReference type="Proteomes" id="UP000676336">
    <property type="component" value="Unassembled WGS sequence"/>
</dbReference>
<sequence>TNVNSLSLVLWSKLIKLCVPLQRSISLADCSWRTIKKLCNAVITKLTVLSGELEVK</sequence>
<name>A0A8S3AY77_9BILA</name>